<dbReference type="PANTHER" id="PTHR11360">
    <property type="entry name" value="MONOCARBOXYLATE TRANSPORTER"/>
    <property type="match status" value="1"/>
</dbReference>
<evidence type="ECO:0000259" key="4">
    <source>
        <dbReference type="PROSITE" id="PS50850"/>
    </source>
</evidence>
<proteinExistence type="inferred from homology"/>
<dbReference type="Gene3D" id="1.20.1250.20">
    <property type="entry name" value="MFS general substrate transporter like domains"/>
    <property type="match status" value="1"/>
</dbReference>
<keyword evidence="6" id="KW-1185">Reference proteome</keyword>
<gene>
    <name evidence="5" type="ORF">N7458_011234</name>
</gene>
<comment type="subcellular location">
    <subcellularLocation>
        <location evidence="1">Membrane</location>
        <topology evidence="1">Multi-pass membrane protein</topology>
    </subcellularLocation>
</comment>
<dbReference type="EMBL" id="JAPVEA010000008">
    <property type="protein sequence ID" value="KAJ5440236.1"/>
    <property type="molecule type" value="Genomic_DNA"/>
</dbReference>
<evidence type="ECO:0000313" key="6">
    <source>
        <dbReference type="Proteomes" id="UP001213681"/>
    </source>
</evidence>
<dbReference type="InterPro" id="IPR011701">
    <property type="entry name" value="MFS"/>
</dbReference>
<feature type="transmembrane region" description="Helical" evidence="3">
    <location>
        <begin position="342"/>
        <end position="362"/>
    </location>
</feature>
<dbReference type="PANTHER" id="PTHR11360:SF280">
    <property type="entry name" value="MONOCARBOXYLATE TRANSPORTER, PUTATIVE (AFU_ORTHOLOGUE AFUA_1G05170)-RELATED"/>
    <property type="match status" value="1"/>
</dbReference>
<reference evidence="5" key="2">
    <citation type="journal article" date="2023" name="IMA Fungus">
        <title>Comparative genomic study of the Penicillium genus elucidates a diverse pangenome and 15 lateral gene transfer events.</title>
        <authorList>
            <person name="Petersen C."/>
            <person name="Sorensen T."/>
            <person name="Nielsen M.R."/>
            <person name="Sondergaard T.E."/>
            <person name="Sorensen J.L."/>
            <person name="Fitzpatrick D.A."/>
            <person name="Frisvad J.C."/>
            <person name="Nielsen K.L."/>
        </authorList>
    </citation>
    <scope>NUCLEOTIDE SEQUENCE</scope>
    <source>
        <strain evidence="5">IBT 16125</strain>
    </source>
</reference>
<feature type="domain" description="Major facilitator superfamily (MFS) profile" evidence="4">
    <location>
        <begin position="213"/>
        <end position="402"/>
    </location>
</feature>
<dbReference type="GO" id="GO:0022857">
    <property type="term" value="F:transmembrane transporter activity"/>
    <property type="evidence" value="ECO:0007669"/>
    <property type="project" value="InterPro"/>
</dbReference>
<feature type="transmembrane region" description="Helical" evidence="3">
    <location>
        <begin position="48"/>
        <end position="66"/>
    </location>
</feature>
<dbReference type="InterPro" id="IPR020846">
    <property type="entry name" value="MFS_dom"/>
</dbReference>
<feature type="transmembrane region" description="Helical" evidence="3">
    <location>
        <begin position="140"/>
        <end position="159"/>
    </location>
</feature>
<protein>
    <recommendedName>
        <fullName evidence="4">Major facilitator superfamily (MFS) profile domain-containing protein</fullName>
    </recommendedName>
</protein>
<feature type="transmembrane region" description="Helical" evidence="3">
    <location>
        <begin position="214"/>
        <end position="237"/>
    </location>
</feature>
<dbReference type="SUPFAM" id="SSF103473">
    <property type="entry name" value="MFS general substrate transporter"/>
    <property type="match status" value="1"/>
</dbReference>
<feature type="transmembrane region" description="Helical" evidence="3">
    <location>
        <begin position="249"/>
        <end position="268"/>
    </location>
</feature>
<feature type="transmembrane region" description="Helical" evidence="3">
    <location>
        <begin position="304"/>
        <end position="330"/>
    </location>
</feature>
<keyword evidence="3" id="KW-0472">Membrane</keyword>
<comment type="similarity">
    <text evidence="2">Belongs to the major facilitator superfamily. Monocarboxylate porter (TC 2.A.1.13) family.</text>
</comment>
<feature type="transmembrane region" description="Helical" evidence="3">
    <location>
        <begin position="171"/>
        <end position="193"/>
    </location>
</feature>
<evidence type="ECO:0000256" key="3">
    <source>
        <dbReference type="SAM" id="Phobius"/>
    </source>
</evidence>
<keyword evidence="3" id="KW-1133">Transmembrane helix</keyword>
<organism evidence="5 6">
    <name type="scientific">Penicillium daleae</name>
    <dbReference type="NCBI Taxonomy" id="63821"/>
    <lineage>
        <taxon>Eukaryota</taxon>
        <taxon>Fungi</taxon>
        <taxon>Dikarya</taxon>
        <taxon>Ascomycota</taxon>
        <taxon>Pezizomycotina</taxon>
        <taxon>Eurotiomycetes</taxon>
        <taxon>Eurotiomycetidae</taxon>
        <taxon>Eurotiales</taxon>
        <taxon>Aspergillaceae</taxon>
        <taxon>Penicillium</taxon>
    </lineage>
</organism>
<dbReference type="InterPro" id="IPR036259">
    <property type="entry name" value="MFS_trans_sf"/>
</dbReference>
<comment type="caution">
    <text evidence="5">The sequence shown here is derived from an EMBL/GenBank/DDBJ whole genome shotgun (WGS) entry which is preliminary data.</text>
</comment>
<sequence>MPPKAIHRRNQTALQGKSLKSLLLQTIAYHGSKFQDLLSYSSTHEKSAIRPITVIYFLDWVFLIMFTGAVTGPLFDAGYFRALITVGTFMVPLGLFMTSISSKFWHFILAQGFCVGLGAGTLFVPAIAILPQYFIEKRGLAIGIVSAGSSVGAVLYPIIFERLQENIGFRWSARSLGFIAFGTCCISQSIMRVRFTPSDRRRLVQFSAFKEPKYLVFCFALFMGYLSFYNFFFYVQSYATDTGIVGHELGLYLLSMLNAGSAFGRVIPNLIADHIGPLNVIAPVSTITTLMAFAWIGTHNAPGIIVLGILYGCASGGFMALPPLVLSALAEDDRHVGTRLGMSFAVASIGALIGTPIGGAIINDTKTYLGVQLFTACCLITASVAFIALRFAQTGPRILTRV</sequence>
<name>A0AAD6C0Q5_9EURO</name>
<feature type="transmembrane region" description="Helical" evidence="3">
    <location>
        <begin position="78"/>
        <end position="98"/>
    </location>
</feature>
<feature type="transmembrane region" description="Helical" evidence="3">
    <location>
        <begin position="368"/>
        <end position="392"/>
    </location>
</feature>
<keyword evidence="3" id="KW-0812">Transmembrane</keyword>
<dbReference type="AlphaFoldDB" id="A0AAD6C0Q5"/>
<dbReference type="PROSITE" id="PS50850">
    <property type="entry name" value="MFS"/>
    <property type="match status" value="1"/>
</dbReference>
<feature type="transmembrane region" description="Helical" evidence="3">
    <location>
        <begin position="104"/>
        <end position="128"/>
    </location>
</feature>
<dbReference type="GO" id="GO:0016020">
    <property type="term" value="C:membrane"/>
    <property type="evidence" value="ECO:0007669"/>
    <property type="project" value="UniProtKB-SubCell"/>
</dbReference>
<evidence type="ECO:0000256" key="1">
    <source>
        <dbReference type="ARBA" id="ARBA00004141"/>
    </source>
</evidence>
<evidence type="ECO:0000256" key="2">
    <source>
        <dbReference type="ARBA" id="ARBA00006727"/>
    </source>
</evidence>
<dbReference type="Pfam" id="PF07690">
    <property type="entry name" value="MFS_1"/>
    <property type="match status" value="1"/>
</dbReference>
<dbReference type="GeneID" id="81604859"/>
<accession>A0AAD6C0Q5</accession>
<dbReference type="RefSeq" id="XP_056763465.1">
    <property type="nucleotide sequence ID" value="XM_056914616.1"/>
</dbReference>
<feature type="transmembrane region" description="Helical" evidence="3">
    <location>
        <begin position="280"/>
        <end position="298"/>
    </location>
</feature>
<dbReference type="InterPro" id="IPR050327">
    <property type="entry name" value="Proton-linked_MCT"/>
</dbReference>
<evidence type="ECO:0000313" key="5">
    <source>
        <dbReference type="EMBL" id="KAJ5440236.1"/>
    </source>
</evidence>
<dbReference type="Proteomes" id="UP001213681">
    <property type="component" value="Unassembled WGS sequence"/>
</dbReference>
<reference evidence="5" key="1">
    <citation type="submission" date="2022-12" db="EMBL/GenBank/DDBJ databases">
        <authorList>
            <person name="Petersen C."/>
        </authorList>
    </citation>
    <scope>NUCLEOTIDE SEQUENCE</scope>
    <source>
        <strain evidence="5">IBT 16125</strain>
    </source>
</reference>